<evidence type="ECO:0000313" key="2">
    <source>
        <dbReference type="Proteomes" id="UP000186168"/>
    </source>
</evidence>
<protein>
    <recommendedName>
        <fullName evidence="3">Coenzyme PQQ synthesis protein D (PqqD)</fullName>
    </recommendedName>
</protein>
<dbReference type="Proteomes" id="UP000186168">
    <property type="component" value="Unassembled WGS sequence"/>
</dbReference>
<dbReference type="Gene3D" id="1.10.10.1150">
    <property type="entry name" value="Coenzyme PQQ synthesis protein D (PqqD)"/>
    <property type="match status" value="1"/>
</dbReference>
<dbReference type="RefSeq" id="WP_065966987.1">
    <property type="nucleotide sequence ID" value="NZ_ASQP01000439.1"/>
</dbReference>
<dbReference type="EMBL" id="ASQP01000439">
    <property type="protein sequence ID" value="OMI34823.1"/>
    <property type="molecule type" value="Genomic_DNA"/>
</dbReference>
<sequence length="103" mass="10937">MRYRIATDVVWMADDGEVRLYDAGSGEFQTLNSTAAELWLLVSEGRTVDAVVTETVRRYALEDTAQAAVVARDVRDFLDSLAGQGLLLAADAPAPAPAPGPSA</sequence>
<name>A0A1R1S990_9ACTN</name>
<dbReference type="GeneID" id="96747067"/>
<dbReference type="Pfam" id="PF05402">
    <property type="entry name" value="PqqD"/>
    <property type="match status" value="1"/>
</dbReference>
<proteinExistence type="predicted"/>
<dbReference type="InterPro" id="IPR008792">
    <property type="entry name" value="PQQD"/>
</dbReference>
<dbReference type="AlphaFoldDB" id="A0A1R1S990"/>
<reference evidence="1 2" key="1">
    <citation type="submission" date="2013-05" db="EMBL/GenBank/DDBJ databases">
        <title>Genome sequence of Streptomyces sparsogenes DSM 40356.</title>
        <authorList>
            <person name="Coyne S."/>
            <person name="Seebeck F.P."/>
        </authorList>
    </citation>
    <scope>NUCLEOTIDE SEQUENCE [LARGE SCALE GENOMIC DNA]</scope>
    <source>
        <strain evidence="1 2">DSM 40356</strain>
    </source>
</reference>
<dbReference type="InterPro" id="IPR041881">
    <property type="entry name" value="PqqD_sf"/>
</dbReference>
<evidence type="ECO:0000313" key="1">
    <source>
        <dbReference type="EMBL" id="OMI34823.1"/>
    </source>
</evidence>
<gene>
    <name evidence="1" type="ORF">SPAR_34491</name>
</gene>
<comment type="caution">
    <text evidence="1">The sequence shown here is derived from an EMBL/GenBank/DDBJ whole genome shotgun (WGS) entry which is preliminary data.</text>
</comment>
<evidence type="ECO:0008006" key="3">
    <source>
        <dbReference type="Google" id="ProtNLM"/>
    </source>
</evidence>
<dbReference type="STRING" id="67365.GCA_001704635_02171"/>
<keyword evidence="2" id="KW-1185">Reference proteome</keyword>
<accession>A0A1R1S990</accession>
<organism evidence="1 2">
    <name type="scientific">Streptomyces sparsogenes DSM 40356</name>
    <dbReference type="NCBI Taxonomy" id="1331668"/>
    <lineage>
        <taxon>Bacteria</taxon>
        <taxon>Bacillati</taxon>
        <taxon>Actinomycetota</taxon>
        <taxon>Actinomycetes</taxon>
        <taxon>Kitasatosporales</taxon>
        <taxon>Streptomycetaceae</taxon>
        <taxon>Streptomyces</taxon>
    </lineage>
</organism>